<dbReference type="PANTHER" id="PTHR45138:SF9">
    <property type="entry name" value="DIGUANYLATE CYCLASE DGCM-RELATED"/>
    <property type="match status" value="1"/>
</dbReference>
<evidence type="ECO:0000259" key="2">
    <source>
        <dbReference type="PROSITE" id="PS50887"/>
    </source>
</evidence>
<evidence type="ECO:0000313" key="4">
    <source>
        <dbReference type="Proteomes" id="UP000003052"/>
    </source>
</evidence>
<feature type="domain" description="GGDEF" evidence="2">
    <location>
        <begin position="67"/>
        <end position="197"/>
    </location>
</feature>
<dbReference type="FunFam" id="3.30.70.270:FF:000001">
    <property type="entry name" value="Diguanylate cyclase domain protein"/>
    <property type="match status" value="1"/>
</dbReference>
<name>E7RFX1_9BACL</name>
<dbReference type="NCBIfam" id="TIGR00254">
    <property type="entry name" value="GGDEF"/>
    <property type="match status" value="1"/>
</dbReference>
<evidence type="ECO:0000313" key="3">
    <source>
        <dbReference type="EMBL" id="EGA90075.1"/>
    </source>
</evidence>
<dbReference type="SUPFAM" id="SSF55073">
    <property type="entry name" value="Nucleotide cyclase"/>
    <property type="match status" value="1"/>
</dbReference>
<dbReference type="CDD" id="cd01949">
    <property type="entry name" value="GGDEF"/>
    <property type="match status" value="1"/>
</dbReference>
<dbReference type="InterPro" id="IPR000700">
    <property type="entry name" value="PAS-assoc_C"/>
</dbReference>
<dbReference type="EMBL" id="AEPB01000023">
    <property type="protein sequence ID" value="EGA90075.1"/>
    <property type="molecule type" value="Genomic_DNA"/>
</dbReference>
<reference evidence="3 4" key="1">
    <citation type="journal article" date="2011" name="J. Bacteriol.">
        <title>The Draft Genome of Planococcus donghaensis MPA1U2 Reveals Nonsporulation Pathways Controlled by a Conserved Spo0A Regulon.</title>
        <authorList>
            <person name="Pearson M.D."/>
            <person name="Noller H.F."/>
        </authorList>
    </citation>
    <scope>NUCLEOTIDE SEQUENCE [LARGE SCALE GENOMIC DNA]</scope>
    <source>
        <strain evidence="3 4">MPA1U2</strain>
    </source>
</reference>
<protein>
    <submittedName>
        <fullName evidence="3">Diguanylate cyclase with PAS/PAC sensor</fullName>
    </submittedName>
</protein>
<dbReference type="PROSITE" id="PS50887">
    <property type="entry name" value="GGDEF"/>
    <property type="match status" value="1"/>
</dbReference>
<accession>E7RFX1</accession>
<evidence type="ECO:0000259" key="1">
    <source>
        <dbReference type="PROSITE" id="PS50113"/>
    </source>
</evidence>
<organism evidence="3 4">
    <name type="scientific">Planococcus donghaensis MPA1U2</name>
    <dbReference type="NCBI Taxonomy" id="933115"/>
    <lineage>
        <taxon>Bacteria</taxon>
        <taxon>Bacillati</taxon>
        <taxon>Bacillota</taxon>
        <taxon>Bacilli</taxon>
        <taxon>Bacillales</taxon>
        <taxon>Caryophanaceae</taxon>
        <taxon>Planococcus</taxon>
    </lineage>
</organism>
<dbReference type="InterPro" id="IPR043128">
    <property type="entry name" value="Rev_trsase/Diguanyl_cyclase"/>
</dbReference>
<dbReference type="InterPro" id="IPR050469">
    <property type="entry name" value="Diguanylate_Cyclase"/>
</dbReference>
<dbReference type="InterPro" id="IPR029787">
    <property type="entry name" value="Nucleotide_cyclase"/>
</dbReference>
<dbReference type="Pfam" id="PF00990">
    <property type="entry name" value="GGDEF"/>
    <property type="match status" value="1"/>
</dbReference>
<dbReference type="GO" id="GO:0052621">
    <property type="term" value="F:diguanylate cyclase activity"/>
    <property type="evidence" value="ECO:0007669"/>
    <property type="project" value="TreeGrafter"/>
</dbReference>
<dbReference type="eggNOG" id="COG3706">
    <property type="taxonomic scope" value="Bacteria"/>
</dbReference>
<dbReference type="PROSITE" id="PS50113">
    <property type="entry name" value="PAC"/>
    <property type="match status" value="1"/>
</dbReference>
<comment type="caution">
    <text evidence="3">The sequence shown here is derived from an EMBL/GenBank/DDBJ whole genome shotgun (WGS) entry which is preliminary data.</text>
</comment>
<gene>
    <name evidence="3" type="ORF">GPDM_06840</name>
</gene>
<proteinExistence type="predicted"/>
<sequence length="197" mass="22171">MQANPLQANAASVEGVVIRHVDITQQKLTELQLKEHAEKDSLTSLFNRRYFQEQLKKEVRSAHQKNTPISLLYIDTDNFKEINDTYGHPTGDQVLKQLAMQITKFTRPSDTTARIGGDEFAVILPNTNKADLELIATRLSQEIQNLNIQEQNRQIDVTVSIGGKSFTNNSSLNCMIEWVDDALYAAKDKGKNQVVIA</sequence>
<dbReference type="AlphaFoldDB" id="E7RFX1"/>
<dbReference type="PANTHER" id="PTHR45138">
    <property type="entry name" value="REGULATORY COMPONENTS OF SENSORY TRANSDUCTION SYSTEM"/>
    <property type="match status" value="1"/>
</dbReference>
<dbReference type="InterPro" id="IPR000160">
    <property type="entry name" value="GGDEF_dom"/>
</dbReference>
<dbReference type="Gene3D" id="3.30.70.270">
    <property type="match status" value="1"/>
</dbReference>
<feature type="domain" description="PAC" evidence="1">
    <location>
        <begin position="1"/>
        <end position="35"/>
    </location>
</feature>
<dbReference type="SMART" id="SM00267">
    <property type="entry name" value="GGDEF"/>
    <property type="match status" value="1"/>
</dbReference>
<dbReference type="Proteomes" id="UP000003052">
    <property type="component" value="Unassembled WGS sequence"/>
</dbReference>